<sequence length="54" mass="6343">MNMSSTFHDGISSCIHTGELNYIECKEFIIACPLWVINGQPNRWPFSLWERQEI</sequence>
<evidence type="ECO:0000313" key="1">
    <source>
        <dbReference type="EMBL" id="MBX73294.1"/>
    </source>
</evidence>
<accession>A0A2P2R2E3</accession>
<reference evidence="1" key="1">
    <citation type="submission" date="2018-02" db="EMBL/GenBank/DDBJ databases">
        <title>Rhizophora mucronata_Transcriptome.</title>
        <authorList>
            <person name="Meera S.P."/>
            <person name="Sreeshan A."/>
            <person name="Augustine A."/>
        </authorList>
    </citation>
    <scope>NUCLEOTIDE SEQUENCE</scope>
    <source>
        <tissue evidence="1">Leaf</tissue>
    </source>
</reference>
<protein>
    <submittedName>
        <fullName evidence="1">Uncharacterized protein</fullName>
    </submittedName>
</protein>
<name>A0A2P2R2E3_RHIMU</name>
<proteinExistence type="predicted"/>
<dbReference type="EMBL" id="GGEC01092810">
    <property type="protein sequence ID" value="MBX73294.1"/>
    <property type="molecule type" value="Transcribed_RNA"/>
</dbReference>
<dbReference type="AlphaFoldDB" id="A0A2P2R2E3"/>
<organism evidence="1">
    <name type="scientific">Rhizophora mucronata</name>
    <name type="common">Asiatic mangrove</name>
    <dbReference type="NCBI Taxonomy" id="61149"/>
    <lineage>
        <taxon>Eukaryota</taxon>
        <taxon>Viridiplantae</taxon>
        <taxon>Streptophyta</taxon>
        <taxon>Embryophyta</taxon>
        <taxon>Tracheophyta</taxon>
        <taxon>Spermatophyta</taxon>
        <taxon>Magnoliopsida</taxon>
        <taxon>eudicotyledons</taxon>
        <taxon>Gunneridae</taxon>
        <taxon>Pentapetalae</taxon>
        <taxon>rosids</taxon>
        <taxon>fabids</taxon>
        <taxon>Malpighiales</taxon>
        <taxon>Rhizophoraceae</taxon>
        <taxon>Rhizophora</taxon>
    </lineage>
</organism>